<accession>A0AAE1VX03</accession>
<keyword evidence="3" id="KW-1185">Reference proteome</keyword>
<feature type="signal peptide" evidence="1">
    <location>
        <begin position="1"/>
        <end position="24"/>
    </location>
</feature>
<organism evidence="2 3">
    <name type="scientific">Anisodus tanguticus</name>
    <dbReference type="NCBI Taxonomy" id="243964"/>
    <lineage>
        <taxon>Eukaryota</taxon>
        <taxon>Viridiplantae</taxon>
        <taxon>Streptophyta</taxon>
        <taxon>Embryophyta</taxon>
        <taxon>Tracheophyta</taxon>
        <taxon>Spermatophyta</taxon>
        <taxon>Magnoliopsida</taxon>
        <taxon>eudicotyledons</taxon>
        <taxon>Gunneridae</taxon>
        <taxon>Pentapetalae</taxon>
        <taxon>asterids</taxon>
        <taxon>lamiids</taxon>
        <taxon>Solanales</taxon>
        <taxon>Solanaceae</taxon>
        <taxon>Solanoideae</taxon>
        <taxon>Hyoscyameae</taxon>
        <taxon>Anisodus</taxon>
    </lineage>
</organism>
<reference evidence="2" key="1">
    <citation type="submission" date="2023-12" db="EMBL/GenBank/DDBJ databases">
        <title>Genome assembly of Anisodus tanguticus.</title>
        <authorList>
            <person name="Wang Y.-J."/>
        </authorList>
    </citation>
    <scope>NUCLEOTIDE SEQUENCE</scope>
    <source>
        <strain evidence="2">KB-2021</strain>
        <tissue evidence="2">Leaf</tissue>
    </source>
</reference>
<feature type="chain" id="PRO_5042170482" evidence="1">
    <location>
        <begin position="25"/>
        <end position="95"/>
    </location>
</feature>
<keyword evidence="1" id="KW-0732">Signal</keyword>
<proteinExistence type="predicted"/>
<comment type="caution">
    <text evidence="2">The sequence shown here is derived from an EMBL/GenBank/DDBJ whole genome shotgun (WGS) entry which is preliminary data.</text>
</comment>
<dbReference type="Proteomes" id="UP001291623">
    <property type="component" value="Unassembled WGS sequence"/>
</dbReference>
<gene>
    <name evidence="2" type="ORF">RND71_003271</name>
</gene>
<evidence type="ECO:0000313" key="2">
    <source>
        <dbReference type="EMBL" id="KAK4376975.1"/>
    </source>
</evidence>
<evidence type="ECO:0000256" key="1">
    <source>
        <dbReference type="SAM" id="SignalP"/>
    </source>
</evidence>
<name>A0AAE1VX03_9SOLA</name>
<dbReference type="EMBL" id="JAVYJV010000002">
    <property type="protein sequence ID" value="KAK4376975.1"/>
    <property type="molecule type" value="Genomic_DNA"/>
</dbReference>
<protein>
    <submittedName>
        <fullName evidence="2">Uncharacterized protein</fullName>
    </submittedName>
</protein>
<evidence type="ECO:0000313" key="3">
    <source>
        <dbReference type="Proteomes" id="UP001291623"/>
    </source>
</evidence>
<dbReference type="AlphaFoldDB" id="A0AAE1VX03"/>
<sequence length="95" mass="10256">MIKFFTIAFVLVLLASITRVEVEAAANGENPLVISRLLGGRAEDPSTSIVSVTDVENHKYYLVASSSADSTMIDLLLRAYQTISPDLKAAMIIPT</sequence>